<dbReference type="InterPro" id="IPR036265">
    <property type="entry name" value="HIT-like_sf"/>
</dbReference>
<dbReference type="Pfam" id="PF01230">
    <property type="entry name" value="HIT"/>
    <property type="match status" value="1"/>
</dbReference>
<name>A0A840RXK0_9BURK</name>
<dbReference type="PROSITE" id="PS51084">
    <property type="entry name" value="HIT_2"/>
    <property type="match status" value="1"/>
</dbReference>
<dbReference type="SUPFAM" id="SSF54197">
    <property type="entry name" value="HIT-like"/>
    <property type="match status" value="1"/>
</dbReference>
<dbReference type="RefSeq" id="WP_168053735.1">
    <property type="nucleotide sequence ID" value="NZ_JAAOZT010000003.1"/>
</dbReference>
<protein>
    <submittedName>
        <fullName evidence="3">Diadenosine tetraphosphate (Ap4A) HIT family hydrolase</fullName>
    </submittedName>
</protein>
<accession>A0A840RXK0</accession>
<dbReference type="Proteomes" id="UP000571084">
    <property type="component" value="Unassembled WGS sequence"/>
</dbReference>
<sequence length="145" mass="16372">MTAEQARCELCEGDGGEVLFSTAKFRVVLVDDDQYPGFCRVIWRDHVKEMTDLSVDERAIFMCAVWSVESTIRTVMQPEKINLACFGNMTPHLHWHVIPRYLDDAHFPQPVWGSVQQTTSPEALTARRALLSVLVPALQTALAQL</sequence>
<dbReference type="AlphaFoldDB" id="A0A840RXK0"/>
<feature type="short sequence motif" description="Histidine triad motif" evidence="1">
    <location>
        <begin position="92"/>
        <end position="96"/>
    </location>
</feature>
<keyword evidence="3" id="KW-0378">Hydrolase</keyword>
<evidence type="ECO:0000313" key="3">
    <source>
        <dbReference type="EMBL" id="MBB5201394.1"/>
    </source>
</evidence>
<dbReference type="EMBL" id="JACHHQ010000007">
    <property type="protein sequence ID" value="MBB5201394.1"/>
    <property type="molecule type" value="Genomic_DNA"/>
</dbReference>
<evidence type="ECO:0000313" key="4">
    <source>
        <dbReference type="Proteomes" id="UP000571084"/>
    </source>
</evidence>
<gene>
    <name evidence="3" type="ORF">HNR39_003247</name>
</gene>
<organism evidence="3 4">
    <name type="scientific">Glaciimonas immobilis</name>
    <dbReference type="NCBI Taxonomy" id="728004"/>
    <lineage>
        <taxon>Bacteria</taxon>
        <taxon>Pseudomonadati</taxon>
        <taxon>Pseudomonadota</taxon>
        <taxon>Betaproteobacteria</taxon>
        <taxon>Burkholderiales</taxon>
        <taxon>Oxalobacteraceae</taxon>
        <taxon>Glaciimonas</taxon>
    </lineage>
</organism>
<dbReference type="Gene3D" id="3.30.428.10">
    <property type="entry name" value="HIT-like"/>
    <property type="match status" value="1"/>
</dbReference>
<feature type="domain" description="HIT" evidence="2">
    <location>
        <begin position="6"/>
        <end position="107"/>
    </location>
</feature>
<dbReference type="GO" id="GO:0016787">
    <property type="term" value="F:hydrolase activity"/>
    <property type="evidence" value="ECO:0007669"/>
    <property type="project" value="UniProtKB-KW"/>
</dbReference>
<evidence type="ECO:0000256" key="1">
    <source>
        <dbReference type="PROSITE-ProRule" id="PRU00464"/>
    </source>
</evidence>
<keyword evidence="4" id="KW-1185">Reference proteome</keyword>
<reference evidence="3 4" key="1">
    <citation type="submission" date="2020-08" db="EMBL/GenBank/DDBJ databases">
        <title>Genomic Encyclopedia of Type Strains, Phase IV (KMG-IV): sequencing the most valuable type-strain genomes for metagenomic binning, comparative biology and taxonomic classification.</title>
        <authorList>
            <person name="Goeker M."/>
        </authorList>
    </citation>
    <scope>NUCLEOTIDE SEQUENCE [LARGE SCALE GENOMIC DNA]</scope>
    <source>
        <strain evidence="3 4">DSM 23240</strain>
    </source>
</reference>
<dbReference type="InterPro" id="IPR011146">
    <property type="entry name" value="HIT-like"/>
</dbReference>
<dbReference type="InterPro" id="IPR026026">
    <property type="entry name" value="HIT_Hint"/>
</dbReference>
<dbReference type="PIRSF" id="PIRSF000714">
    <property type="entry name" value="HIT"/>
    <property type="match status" value="1"/>
</dbReference>
<evidence type="ECO:0000259" key="2">
    <source>
        <dbReference type="PROSITE" id="PS51084"/>
    </source>
</evidence>
<comment type="caution">
    <text evidence="3">The sequence shown here is derived from an EMBL/GenBank/DDBJ whole genome shotgun (WGS) entry which is preliminary data.</text>
</comment>
<proteinExistence type="predicted"/>